<dbReference type="STRING" id="1792290.MSP8886_02283"/>
<keyword evidence="3" id="KW-1185">Reference proteome</keyword>
<evidence type="ECO:0000313" key="3">
    <source>
        <dbReference type="Proteomes" id="UP000092544"/>
    </source>
</evidence>
<name>A0A1A8TF29_9GAMM</name>
<sequence length="163" mass="18853">MFGLFKTYDVHMCSEVKGVLTLDGSPLGGIVVNRYLKFAYKLEKEDQTITNQDGSFYLPEVKIQSKIPGDMFSQESTFQLITVNYSDKSYELWRSKFPGLVELSEYKKKLSCLNGDLSSEKVNFAFQNDTDENLEFSASSICRWENDFEVYQINDDTDYFKDL</sequence>
<reference evidence="2 3" key="1">
    <citation type="submission" date="2016-06" db="EMBL/GenBank/DDBJ databases">
        <authorList>
            <person name="Kjaerup R.B."/>
            <person name="Dalgaard T.S."/>
            <person name="Juul-Madsen H.R."/>
        </authorList>
    </citation>
    <scope>NUCLEOTIDE SEQUENCE [LARGE SCALE GENOMIC DNA]</scope>
    <source>
        <strain evidence="2 3">CECT 8886</strain>
    </source>
</reference>
<organism evidence="2 3">
    <name type="scientific">Marinomonas spartinae</name>
    <dbReference type="NCBI Taxonomy" id="1792290"/>
    <lineage>
        <taxon>Bacteria</taxon>
        <taxon>Pseudomonadati</taxon>
        <taxon>Pseudomonadota</taxon>
        <taxon>Gammaproteobacteria</taxon>
        <taxon>Oceanospirillales</taxon>
        <taxon>Oceanospirillaceae</taxon>
        <taxon>Marinomonas</taxon>
    </lineage>
</organism>
<dbReference type="OrthoDB" id="6313843at2"/>
<dbReference type="Proteomes" id="UP000092544">
    <property type="component" value="Unassembled WGS sequence"/>
</dbReference>
<dbReference type="RefSeq" id="WP_067016458.1">
    <property type="nucleotide sequence ID" value="NZ_FLOB01000004.1"/>
</dbReference>
<proteinExistence type="predicted"/>
<dbReference type="EMBL" id="FLOB01000004">
    <property type="protein sequence ID" value="SBS31927.1"/>
    <property type="molecule type" value="Genomic_DNA"/>
</dbReference>
<feature type="domain" description="DUF6795" evidence="1">
    <location>
        <begin position="16"/>
        <end position="120"/>
    </location>
</feature>
<dbReference type="AlphaFoldDB" id="A0A1A8TF29"/>
<dbReference type="InterPro" id="IPR046474">
    <property type="entry name" value="DUF6795"/>
</dbReference>
<dbReference type="Pfam" id="PF20598">
    <property type="entry name" value="DUF6795"/>
    <property type="match status" value="1"/>
</dbReference>
<protein>
    <recommendedName>
        <fullName evidence="1">DUF6795 domain-containing protein</fullName>
    </recommendedName>
</protein>
<evidence type="ECO:0000259" key="1">
    <source>
        <dbReference type="Pfam" id="PF20598"/>
    </source>
</evidence>
<gene>
    <name evidence="2" type="ORF">MSP8886_02283</name>
</gene>
<evidence type="ECO:0000313" key="2">
    <source>
        <dbReference type="EMBL" id="SBS31927.1"/>
    </source>
</evidence>
<accession>A0A1A8TF29</accession>